<reference evidence="2" key="2">
    <citation type="submission" date="2021-04" db="EMBL/GenBank/DDBJ databases">
        <authorList>
            <person name="Gilroy R."/>
        </authorList>
    </citation>
    <scope>NUCLEOTIDE SEQUENCE</scope>
    <source>
        <strain evidence="2">ChiW4-1371</strain>
    </source>
</reference>
<dbReference type="InterPro" id="IPR051354">
    <property type="entry name" value="Transposase_27_IS1"/>
</dbReference>
<proteinExistence type="predicted"/>
<evidence type="ECO:0000313" key="2">
    <source>
        <dbReference type="EMBL" id="HIZ89340.1"/>
    </source>
</evidence>
<dbReference type="NCBIfam" id="NF033547">
    <property type="entry name" value="transpos_IS1595"/>
    <property type="match status" value="1"/>
</dbReference>
<organism evidence="2 3">
    <name type="scientific">Candidatus Mucispirillum faecigallinarum</name>
    <dbReference type="NCBI Taxonomy" id="2838699"/>
    <lineage>
        <taxon>Bacteria</taxon>
        <taxon>Pseudomonadati</taxon>
        <taxon>Deferribacterota</taxon>
        <taxon>Deferribacteres</taxon>
        <taxon>Deferribacterales</taxon>
        <taxon>Mucispirillaceae</taxon>
        <taxon>Mucispirillum</taxon>
    </lineage>
</organism>
<dbReference type="EMBL" id="DXAQ01000085">
    <property type="protein sequence ID" value="HIZ89340.1"/>
    <property type="molecule type" value="Genomic_DNA"/>
</dbReference>
<comment type="caution">
    <text evidence="2">The sequence shown here is derived from an EMBL/GenBank/DDBJ whole genome shotgun (WGS) entry which is preliminary data.</text>
</comment>
<dbReference type="PANTHER" id="PTHR33293">
    <property type="entry name" value="INSERTION ELEMENT IS1 1 PROTEIN INSB-RELATED"/>
    <property type="match status" value="1"/>
</dbReference>
<accession>A0A9D2GUN2</accession>
<dbReference type="Pfam" id="PF12762">
    <property type="entry name" value="DDE_Tnp_IS1595"/>
    <property type="match status" value="1"/>
</dbReference>
<sequence length="342" mass="39274">MSTVMDIFDLAKTLSESDRARLTDLIANTIAKNENKNEVLTEKRFSDGVFCPRCNNSHIKRNGHKGTVQRYLCIDCHKTFTIATNTILASTKKDLSVWKKYIECMMNGYSIRKSAEICGMNKDTAFVWRHKILDALQNMADSVKLSGIIEGDETFFPISYKGNHKKSKFVMPRESHHRGKQTHIRGLSHEKVCVPCAVNRNGLSIAKITNLGRVSTEDLNKLYAGRIEEKSILCTDEMNSYIQFADKNNLELIQLKSGKAKKGIYHIQHINSYHSNLKKFMRKFNGVSTKYLNNYLIWNNILNYSKETWTEKKNIFENFVFTTENKVLSKEISKRIAIPLLG</sequence>
<gene>
    <name evidence="2" type="ORF">H9804_05310</name>
</gene>
<reference evidence="2" key="1">
    <citation type="journal article" date="2021" name="PeerJ">
        <title>Extensive microbial diversity within the chicken gut microbiome revealed by metagenomics and culture.</title>
        <authorList>
            <person name="Gilroy R."/>
            <person name="Ravi A."/>
            <person name="Getino M."/>
            <person name="Pursley I."/>
            <person name="Horton D.L."/>
            <person name="Alikhan N.F."/>
            <person name="Baker D."/>
            <person name="Gharbi K."/>
            <person name="Hall N."/>
            <person name="Watson M."/>
            <person name="Adriaenssens E.M."/>
            <person name="Foster-Nyarko E."/>
            <person name="Jarju S."/>
            <person name="Secka A."/>
            <person name="Antonio M."/>
            <person name="Oren A."/>
            <person name="Chaudhuri R.R."/>
            <person name="La Ragione R."/>
            <person name="Hildebrand F."/>
            <person name="Pallen M.J."/>
        </authorList>
    </citation>
    <scope>NUCLEOTIDE SEQUENCE</scope>
    <source>
        <strain evidence="2">ChiW4-1371</strain>
    </source>
</reference>
<dbReference type="InterPro" id="IPR043025">
    <property type="entry name" value="DRP_PD-(D/E)XK_dom"/>
</dbReference>
<dbReference type="Gene3D" id="3.40.210.30">
    <property type="entry name" value="Dam replacing family, catalytic PD-(D/E)XK domain"/>
    <property type="match status" value="1"/>
</dbReference>
<evidence type="ECO:0000313" key="3">
    <source>
        <dbReference type="Proteomes" id="UP000824176"/>
    </source>
</evidence>
<feature type="domain" description="ISXO2-like transposase" evidence="1">
    <location>
        <begin position="144"/>
        <end position="300"/>
    </location>
</feature>
<dbReference type="SMART" id="SM01126">
    <property type="entry name" value="DDE_Tnp_IS1595"/>
    <property type="match status" value="1"/>
</dbReference>
<dbReference type="InterPro" id="IPR024445">
    <property type="entry name" value="Tnp_ISXO2-like"/>
</dbReference>
<protein>
    <submittedName>
        <fullName evidence="2">IS1595 family transposase</fullName>
    </submittedName>
</protein>
<name>A0A9D2GUN2_9BACT</name>
<evidence type="ECO:0000259" key="1">
    <source>
        <dbReference type="SMART" id="SM01126"/>
    </source>
</evidence>
<dbReference type="AlphaFoldDB" id="A0A9D2GUN2"/>
<dbReference type="Proteomes" id="UP000824176">
    <property type="component" value="Unassembled WGS sequence"/>
</dbReference>
<dbReference type="PANTHER" id="PTHR33293:SF2">
    <property type="entry name" value="TRANSPOSASE"/>
    <property type="match status" value="1"/>
</dbReference>